<proteinExistence type="predicted"/>
<protein>
    <submittedName>
        <fullName evidence="1">Ribonuclease E/G</fullName>
    </submittedName>
</protein>
<dbReference type="EMBL" id="JAHVAH010000001">
    <property type="protein sequence ID" value="MBW0144152.1"/>
    <property type="molecule type" value="Genomic_DNA"/>
</dbReference>
<evidence type="ECO:0000313" key="2">
    <source>
        <dbReference type="Proteomes" id="UP000698028"/>
    </source>
</evidence>
<accession>A0ABS6V3M0</accession>
<dbReference type="Proteomes" id="UP000698028">
    <property type="component" value="Unassembled WGS sequence"/>
</dbReference>
<dbReference type="RefSeq" id="WP_218632173.1">
    <property type="nucleotide sequence ID" value="NZ_JAHVAH010000001.1"/>
</dbReference>
<organism evidence="1 2">
    <name type="scientific">Sphingomicrobium clamense</name>
    <dbReference type="NCBI Taxonomy" id="2851013"/>
    <lineage>
        <taxon>Bacteria</taxon>
        <taxon>Pseudomonadati</taxon>
        <taxon>Pseudomonadota</taxon>
        <taxon>Alphaproteobacteria</taxon>
        <taxon>Sphingomonadales</taxon>
        <taxon>Sphingomonadaceae</taxon>
        <taxon>Sphingomicrobium</taxon>
    </lineage>
</organism>
<evidence type="ECO:0000313" key="1">
    <source>
        <dbReference type="EMBL" id="MBW0144152.1"/>
    </source>
</evidence>
<name>A0ABS6V3M0_9SPHN</name>
<comment type="caution">
    <text evidence="1">The sequence shown here is derived from an EMBL/GenBank/DDBJ whole genome shotgun (WGS) entry which is preliminary data.</text>
</comment>
<gene>
    <name evidence="1" type="ORF">KTQ36_02435</name>
</gene>
<sequence length="303" mass="32428">MPEWIIEEGIGETRAALVEVDDILEARVRREGVIPAGTILEAKLVAVAPRMTVEAGGEQFLLPRGAPGISEGGKLHVEVTREALGGSEPWKRGLARVTEEEPREAPALADAKPGTIVGWDDLLEEARSGIVDYDGGQLRIEPTAAMTMIDVDGWLVPDKLSQMAAWASANAIRRLDLGGATGIDFPSLEGKEARQEVGNILDMYLAKPFERTAMNGFGFVQVVRPKSRASLIDLAADRAAFEARALLRRASNEVGAIALHGHPAVLEAIRPDWLERLSRKVGGAVTLQGDAAIAMSGAYAQKA</sequence>
<keyword evidence="2" id="KW-1185">Reference proteome</keyword>
<reference evidence="1 2" key="1">
    <citation type="submission" date="2021-07" db="EMBL/GenBank/DDBJ databases">
        <title>The draft genome sequence of Sphingomicrobium sp. B8.</title>
        <authorList>
            <person name="Mu L."/>
        </authorList>
    </citation>
    <scope>NUCLEOTIDE SEQUENCE [LARGE SCALE GENOMIC DNA]</scope>
    <source>
        <strain evidence="1 2">B8</strain>
    </source>
</reference>